<feature type="transmembrane region" description="Helical" evidence="1">
    <location>
        <begin position="134"/>
        <end position="150"/>
    </location>
</feature>
<reference evidence="2 3" key="1">
    <citation type="submission" date="2014-04" db="EMBL/GenBank/DDBJ databases">
        <title>Genome assembly of Hyalangium minutum DSM 14724.</title>
        <authorList>
            <person name="Sharma G."/>
            <person name="Subramanian S."/>
        </authorList>
    </citation>
    <scope>NUCLEOTIDE SEQUENCE [LARGE SCALE GENOMIC DNA]</scope>
    <source>
        <strain evidence="2 3">DSM 14724</strain>
    </source>
</reference>
<dbReference type="Proteomes" id="UP000028725">
    <property type="component" value="Unassembled WGS sequence"/>
</dbReference>
<keyword evidence="1" id="KW-0812">Transmembrane</keyword>
<organism evidence="2 3">
    <name type="scientific">Hyalangium minutum</name>
    <dbReference type="NCBI Taxonomy" id="394096"/>
    <lineage>
        <taxon>Bacteria</taxon>
        <taxon>Pseudomonadati</taxon>
        <taxon>Myxococcota</taxon>
        <taxon>Myxococcia</taxon>
        <taxon>Myxococcales</taxon>
        <taxon>Cystobacterineae</taxon>
        <taxon>Archangiaceae</taxon>
        <taxon>Hyalangium</taxon>
    </lineage>
</organism>
<comment type="caution">
    <text evidence="2">The sequence shown here is derived from an EMBL/GenBank/DDBJ whole genome shotgun (WGS) entry which is preliminary data.</text>
</comment>
<keyword evidence="3" id="KW-1185">Reference proteome</keyword>
<dbReference type="AlphaFoldDB" id="A0A085W7Q1"/>
<protein>
    <recommendedName>
        <fullName evidence="4">Glycosyltransferase RgtA/B/C/D-like domain-containing protein</fullName>
    </recommendedName>
</protein>
<evidence type="ECO:0008006" key="4">
    <source>
        <dbReference type="Google" id="ProtNLM"/>
    </source>
</evidence>
<feature type="transmembrane region" description="Helical" evidence="1">
    <location>
        <begin position="76"/>
        <end position="98"/>
    </location>
</feature>
<keyword evidence="1" id="KW-1133">Transmembrane helix</keyword>
<dbReference type="RefSeq" id="WP_044195469.1">
    <property type="nucleotide sequence ID" value="NZ_JMCB01000016.1"/>
</dbReference>
<evidence type="ECO:0000313" key="2">
    <source>
        <dbReference type="EMBL" id="KFE63714.1"/>
    </source>
</evidence>
<keyword evidence="1" id="KW-0472">Membrane</keyword>
<name>A0A085W7Q1_9BACT</name>
<gene>
    <name evidence="2" type="ORF">DB31_2482</name>
</gene>
<evidence type="ECO:0000256" key="1">
    <source>
        <dbReference type="SAM" id="Phobius"/>
    </source>
</evidence>
<feature type="transmembrane region" description="Helical" evidence="1">
    <location>
        <begin position="344"/>
        <end position="363"/>
    </location>
</feature>
<accession>A0A085W7Q1</accession>
<evidence type="ECO:0000313" key="3">
    <source>
        <dbReference type="Proteomes" id="UP000028725"/>
    </source>
</evidence>
<dbReference type="EMBL" id="JMCB01000016">
    <property type="protein sequence ID" value="KFE63714.1"/>
    <property type="molecule type" value="Genomic_DNA"/>
</dbReference>
<proteinExistence type="predicted"/>
<feature type="transmembrane region" description="Helical" evidence="1">
    <location>
        <begin position="251"/>
        <end position="271"/>
    </location>
</feature>
<feature type="transmembrane region" description="Helical" evidence="1">
    <location>
        <begin position="110"/>
        <end position="128"/>
    </location>
</feature>
<dbReference type="STRING" id="394096.DB31_2482"/>
<feature type="transmembrane region" description="Helical" evidence="1">
    <location>
        <begin position="208"/>
        <end position="231"/>
    </location>
</feature>
<sequence>MRRLLPGPAAVLAFLVTLPIALSPLKNYDLFFHLAGGRWLLAHGFTRQDPFSVTGTAGWVPHEWGFGILAELSLRVFGAAGPELLISTLIATFVLLAWRAIRTASPSPGLIELAVLCLTLVSQAFTWYQERPYHLGHVLFALAVLLTLAWRRGSQLAPWLLVPLCALWANLHGSWILGPALLGSTAVGAWLDGGDAAHRRRCAQAMGAAVLAYLASALSPSGPSIYLYPILHSRLASTLTLEEWQPLDLTLIFARYYLALAFLAVFVCGGARPRTWAILLPTLGLTVASLGAQRHAPFAALLLAVFIAEHHARMAPSALPEAVRGAWNRLNGWASAWLQRADGAFWPFVVLAAFAVSAALHPATVRERLYPGRFPLACFDTLKTLPPGKVLNRFIMGGAISYFAGPEYKVFIDSRNDPFPQEIHDDYDKFVYGLPGWREALARYSPDYVLWNRTGPGSVLPDALQREGGWAKVLEPENEDCILLRREHP</sequence>
<dbReference type="OrthoDB" id="9786218at2"/>